<dbReference type="InterPro" id="IPR016055">
    <property type="entry name" value="A-D-PHexomutase_a/b/a-I/II/III"/>
</dbReference>
<feature type="domain" description="Nucleotidyl transferase" evidence="2">
    <location>
        <begin position="5"/>
        <end position="234"/>
    </location>
</feature>
<accession>A0ABS4JUI8</accession>
<protein>
    <submittedName>
        <fullName evidence="4">Mannose-1-phosphate guanylyltransferase/phosphomannomutase</fullName>
        <ecNumber evidence="4">2.7.7.13</ecNumber>
        <ecNumber evidence="4">5.4.2.8</ecNumber>
    </submittedName>
</protein>
<reference evidence="4 5" key="1">
    <citation type="submission" date="2021-03" db="EMBL/GenBank/DDBJ databases">
        <title>Genomic Encyclopedia of Type Strains, Phase IV (KMG-IV): sequencing the most valuable type-strain genomes for metagenomic binning, comparative biology and taxonomic classification.</title>
        <authorList>
            <person name="Goeker M."/>
        </authorList>
    </citation>
    <scope>NUCLEOTIDE SEQUENCE [LARGE SCALE GENOMIC DNA]</scope>
    <source>
        <strain evidence="4 5">DSM 27138</strain>
    </source>
</reference>
<dbReference type="InterPro" id="IPR011004">
    <property type="entry name" value="Trimer_LpxA-like_sf"/>
</dbReference>
<dbReference type="EC" id="2.7.7.13" evidence="4"/>
<dbReference type="InterPro" id="IPR036900">
    <property type="entry name" value="A-D-PHexomutase_C_sf"/>
</dbReference>
<evidence type="ECO:0000313" key="5">
    <source>
        <dbReference type="Proteomes" id="UP001519289"/>
    </source>
</evidence>
<dbReference type="GO" id="GO:0004615">
    <property type="term" value="F:phosphomannomutase activity"/>
    <property type="evidence" value="ECO:0007669"/>
    <property type="project" value="UniProtKB-EC"/>
</dbReference>
<dbReference type="GO" id="GO:0004475">
    <property type="term" value="F:mannose-1-phosphate guanylyltransferase (GTP) activity"/>
    <property type="evidence" value="ECO:0007669"/>
    <property type="project" value="UniProtKB-EC"/>
</dbReference>
<comment type="caution">
    <text evidence="4">The sequence shown here is derived from an EMBL/GenBank/DDBJ whole genome shotgun (WGS) entry which is preliminary data.</text>
</comment>
<dbReference type="SUPFAM" id="SSF55957">
    <property type="entry name" value="Phosphoglucomutase, C-terminal domain"/>
    <property type="match status" value="1"/>
</dbReference>
<dbReference type="InterPro" id="IPR005835">
    <property type="entry name" value="NTP_transferase_dom"/>
</dbReference>
<evidence type="ECO:0000313" key="4">
    <source>
        <dbReference type="EMBL" id="MBP2019212.1"/>
    </source>
</evidence>
<dbReference type="InterPro" id="IPR029044">
    <property type="entry name" value="Nucleotide-diphossugar_trans"/>
</dbReference>
<dbReference type="RefSeq" id="WP_209467326.1">
    <property type="nucleotide sequence ID" value="NZ_JAGGLG010000024.1"/>
</dbReference>
<comment type="similarity">
    <text evidence="1">Belongs to the phosphohexose mutase family.</text>
</comment>
<keyword evidence="4" id="KW-0808">Transferase</keyword>
<evidence type="ECO:0000256" key="1">
    <source>
        <dbReference type="ARBA" id="ARBA00010231"/>
    </source>
</evidence>
<proteinExistence type="inferred from homology"/>
<organism evidence="4 5">
    <name type="scientific">Symbiobacterium terraclitae</name>
    <dbReference type="NCBI Taxonomy" id="557451"/>
    <lineage>
        <taxon>Bacteria</taxon>
        <taxon>Bacillati</taxon>
        <taxon>Bacillota</taxon>
        <taxon>Clostridia</taxon>
        <taxon>Eubacteriales</taxon>
        <taxon>Symbiobacteriaceae</taxon>
        <taxon>Symbiobacterium</taxon>
    </lineage>
</organism>
<sequence length="782" mass="84207">MRRMKAVIMAGGEGSRLRPLTCDRPKPLVPVCNRPVMAYVLDLLAEHGFQEVFVTLGYMPGAIQDHFGDTYRGMRLHHVVEESPLGTAGSVAALKAHLDGTFLVISGDCLTDLDLSEVVAFHLRTGAVATLAMTRVENPLEYGVIMTDREGRIRRFLEKPTWSEVFSDTVNTGIYVLEPSVLDGVPAGRMYDFSRHLFPALLRKGAPLYAAVAEGYWCDIGDPAAYLRANLDLLSGRLRFRPPARQVVPGVWVARDLPQGVLIDGPALIGEGCRLGPGTRLEAGAVLGPGTVTGENAVLRRSVTWAGVRLGAEATLVGAVLCDGVSLADGAGAFEGAVVGSGCTVGAGAAISPGVRLWPRTEVAPGARVDVTLVQSPRWSGRVLRRNSMTGQLGSDLFPENALRVGTAFASLLGDRGPLVVAGDPGQPAALLKQALICGALAAGCDVLDAGATASPVTEYTIRRLGAAGGMHVRWGRSQARVVFYDGSGRPAPRDLARSLEQACARQDFPRATHETAGHVEGLPDAELRYLEHLGDQVDGEALRSARPGVALAAGCWPVLHRWLERLGCRVLETGGPPGIEVDRVGADPPAGARLLIGVEIDRLEATWQLAGAGPEQMLALDLWLRLRHSGGGAEPVPLPVTAPRALEEMVRRWDRVPVRVRQEEWRPQDPLLAIGQLLCWMAGERLTLRDVLAQLPRASTAVRTVACPWEARGRVLRRLLEEQPEGAVELIDGLRIREPEGWALLLPDPDEPLCRVYAEADDPAQAERLAKRYEERVRSLV</sequence>
<dbReference type="InterPro" id="IPR005844">
    <property type="entry name" value="A-D-PHexomutase_a/b/a-I"/>
</dbReference>
<dbReference type="Gene3D" id="3.90.550.10">
    <property type="entry name" value="Spore Coat Polysaccharide Biosynthesis Protein SpsA, Chain A"/>
    <property type="match status" value="1"/>
</dbReference>
<dbReference type="EC" id="5.4.2.8" evidence="4"/>
<dbReference type="Gene3D" id="2.160.10.10">
    <property type="entry name" value="Hexapeptide repeat proteins"/>
    <property type="match status" value="1"/>
</dbReference>
<dbReference type="SUPFAM" id="SSF53448">
    <property type="entry name" value="Nucleotide-diphospho-sugar transferases"/>
    <property type="match status" value="1"/>
</dbReference>
<dbReference type="Gene3D" id="3.40.120.10">
    <property type="entry name" value="Alpha-D-Glucose-1,6-Bisphosphate, subunit A, domain 3"/>
    <property type="match status" value="1"/>
</dbReference>
<dbReference type="EMBL" id="JAGGLG010000024">
    <property type="protein sequence ID" value="MBP2019212.1"/>
    <property type="molecule type" value="Genomic_DNA"/>
</dbReference>
<feature type="domain" description="Alpha-D-phosphohexomutase alpha/beta/alpha" evidence="3">
    <location>
        <begin position="389"/>
        <end position="509"/>
    </location>
</feature>
<dbReference type="PANTHER" id="PTHR22572">
    <property type="entry name" value="SUGAR-1-PHOSPHATE GUANYL TRANSFERASE"/>
    <property type="match status" value="1"/>
</dbReference>
<dbReference type="Pfam" id="PF02878">
    <property type="entry name" value="PGM_PMM_I"/>
    <property type="match status" value="1"/>
</dbReference>
<evidence type="ECO:0000259" key="3">
    <source>
        <dbReference type="Pfam" id="PF02878"/>
    </source>
</evidence>
<keyword evidence="4" id="KW-0548">Nucleotidyltransferase</keyword>
<dbReference type="SUPFAM" id="SSF53738">
    <property type="entry name" value="Phosphoglucomutase, first 3 domains"/>
    <property type="match status" value="1"/>
</dbReference>
<dbReference type="CDD" id="cd04181">
    <property type="entry name" value="NTP_transferase"/>
    <property type="match status" value="1"/>
</dbReference>
<keyword evidence="5" id="KW-1185">Reference proteome</keyword>
<keyword evidence="4" id="KW-0413">Isomerase</keyword>
<dbReference type="InterPro" id="IPR050486">
    <property type="entry name" value="Mannose-1P_guanyltransferase"/>
</dbReference>
<evidence type="ECO:0000259" key="2">
    <source>
        <dbReference type="Pfam" id="PF00483"/>
    </source>
</evidence>
<dbReference type="Pfam" id="PF00483">
    <property type="entry name" value="NTP_transferase"/>
    <property type="match status" value="1"/>
</dbReference>
<dbReference type="Proteomes" id="UP001519289">
    <property type="component" value="Unassembled WGS sequence"/>
</dbReference>
<name>A0ABS4JUI8_9FIRM</name>
<gene>
    <name evidence="4" type="ORF">J2Z79_002637</name>
</gene>
<dbReference type="SUPFAM" id="SSF51161">
    <property type="entry name" value="Trimeric LpxA-like enzymes"/>
    <property type="match status" value="1"/>
</dbReference>
<dbReference type="Gene3D" id="3.30.310.50">
    <property type="entry name" value="Alpha-D-phosphohexomutase, C-terminal domain"/>
    <property type="match status" value="1"/>
</dbReference>